<sequence length="200" mass="21802">MTVVNGYCSVVDVRSQLGDTGDKLDEALIERAISATSRAVERHCGRRFWQDPAPVTRLYSADCSDRLDVDDIATKDGVLVEVDRGGAGDWVALDAADYHLEPLNADADGGAYAWWTIVVDTGPGFPVSSRPLVRATARWGWSQIPDQVGEASLIKSVSLFRRKDAPFGVAGFGDFGVVRLSRFDPDVLELLRPLRKPVIA</sequence>
<evidence type="ECO:0000313" key="1">
    <source>
        <dbReference type="EMBL" id="GAA0347859.1"/>
    </source>
</evidence>
<comment type="caution">
    <text evidence="1">The sequence shown here is derived from an EMBL/GenBank/DDBJ whole genome shotgun (WGS) entry which is preliminary data.</text>
</comment>
<dbReference type="EMBL" id="BAAABM010000037">
    <property type="protein sequence ID" value="GAA0347859.1"/>
    <property type="molecule type" value="Genomic_DNA"/>
</dbReference>
<protein>
    <recommendedName>
        <fullName evidence="3">Phage gp6-like head-tail connector protein</fullName>
    </recommendedName>
</protein>
<proteinExistence type="predicted"/>
<name>A0ABN0WVI8_9ACTN</name>
<keyword evidence="2" id="KW-1185">Reference proteome</keyword>
<gene>
    <name evidence="1" type="ORF">GCM10010151_41960</name>
</gene>
<dbReference type="Proteomes" id="UP001501822">
    <property type="component" value="Unassembled WGS sequence"/>
</dbReference>
<evidence type="ECO:0008006" key="3">
    <source>
        <dbReference type="Google" id="ProtNLM"/>
    </source>
</evidence>
<organism evidence="1 2">
    <name type="scientific">Actinoallomurus spadix</name>
    <dbReference type="NCBI Taxonomy" id="79912"/>
    <lineage>
        <taxon>Bacteria</taxon>
        <taxon>Bacillati</taxon>
        <taxon>Actinomycetota</taxon>
        <taxon>Actinomycetes</taxon>
        <taxon>Streptosporangiales</taxon>
        <taxon>Thermomonosporaceae</taxon>
        <taxon>Actinoallomurus</taxon>
    </lineage>
</organism>
<dbReference type="RefSeq" id="WP_252801317.1">
    <property type="nucleotide sequence ID" value="NZ_BAAABM010000037.1"/>
</dbReference>
<accession>A0ABN0WVI8</accession>
<evidence type="ECO:0000313" key="2">
    <source>
        <dbReference type="Proteomes" id="UP001501822"/>
    </source>
</evidence>
<reference evidence="1 2" key="1">
    <citation type="journal article" date="2019" name="Int. J. Syst. Evol. Microbiol.">
        <title>The Global Catalogue of Microorganisms (GCM) 10K type strain sequencing project: providing services to taxonomists for standard genome sequencing and annotation.</title>
        <authorList>
            <consortium name="The Broad Institute Genomics Platform"/>
            <consortium name="The Broad Institute Genome Sequencing Center for Infectious Disease"/>
            <person name="Wu L."/>
            <person name="Ma J."/>
        </authorList>
    </citation>
    <scope>NUCLEOTIDE SEQUENCE [LARGE SCALE GENOMIC DNA]</scope>
    <source>
        <strain evidence="1 2">JCM 3146</strain>
    </source>
</reference>